<evidence type="ECO:0000313" key="6">
    <source>
        <dbReference type="EMBL" id="KZS44588.1"/>
    </source>
</evidence>
<dbReference type="RefSeq" id="WP_006212354.1">
    <property type="nucleotide sequence ID" value="NZ_CP147845.1"/>
</dbReference>
<dbReference type="InterPro" id="IPR036866">
    <property type="entry name" value="RibonucZ/Hydroxyglut_hydro"/>
</dbReference>
<comment type="caution">
    <text evidence="6">The sequence shown here is derived from an EMBL/GenBank/DDBJ whole genome shotgun (WGS) entry which is preliminary data.</text>
</comment>
<evidence type="ECO:0000256" key="3">
    <source>
        <dbReference type="ARBA" id="ARBA00048505"/>
    </source>
</evidence>
<comment type="catalytic activity">
    <reaction evidence="1">
        <text>3',5'-cyclic CMP + H2O = CMP + H(+)</text>
        <dbReference type="Rhea" id="RHEA:72675"/>
        <dbReference type="ChEBI" id="CHEBI:15377"/>
        <dbReference type="ChEBI" id="CHEBI:15378"/>
        <dbReference type="ChEBI" id="CHEBI:58003"/>
        <dbReference type="ChEBI" id="CHEBI:60377"/>
    </reaction>
    <physiologicalReaction direction="left-to-right" evidence="1">
        <dbReference type="Rhea" id="RHEA:72676"/>
    </physiologicalReaction>
</comment>
<reference evidence="6" key="1">
    <citation type="journal article" date="2016" name="Genome Announc.">
        <title>Draft genomes of two strains of Paenibacillus glucanolyticus with capability to degrade lignocellulose.</title>
        <authorList>
            <person name="Mathews S.L."/>
            <person name="Pawlak J."/>
            <person name="Grunden A.M."/>
        </authorList>
    </citation>
    <scope>NUCLEOTIDE SEQUENCE [LARGE SCALE GENOMIC DNA]</scope>
    <source>
        <strain evidence="6">SLM1</strain>
    </source>
</reference>
<sequence>MKNKSILSLIFFLIITVLSSSGAFAHPGRIDLPKNQASGTLQVYYFDVGQGDSTLIRTPENQYILIDAGNNNQGNNVVKYLNHLGVNTLDAVVATHPDADHIGGLDDVIKSINVKSVYAPKVSHTTDTYKDFLLAVKNKGLTIKQAKKDVTIPLMGVTATFLAPVNEYGSDLNKWSAVLRLGYKNNSFLFTGDADIKSETDMLINKSILKADVLKVGSHGSISSSSKKFIDAVKPRYAIISVGKNSYGHPNAGILSRLKDAGAAVMRTDQKGTITAISNGSTITFTTTKGAK</sequence>
<feature type="domain" description="Metallo-beta-lactamase" evidence="5">
    <location>
        <begin position="50"/>
        <end position="244"/>
    </location>
</feature>
<accession>A0A163FW37</accession>
<evidence type="ECO:0000313" key="7">
    <source>
        <dbReference type="Proteomes" id="UP000076796"/>
    </source>
</evidence>
<keyword evidence="4" id="KW-0732">Signal</keyword>
<evidence type="ECO:0000256" key="1">
    <source>
        <dbReference type="ARBA" id="ARBA00034221"/>
    </source>
</evidence>
<dbReference type="InterPro" id="IPR035681">
    <property type="entry name" value="ComA-like_MBL"/>
</dbReference>
<gene>
    <name evidence="6" type="ORF">AWU65_31560</name>
</gene>
<dbReference type="GeneID" id="97553717"/>
<dbReference type="SUPFAM" id="SSF56281">
    <property type="entry name" value="Metallo-hydrolase/oxidoreductase"/>
    <property type="match status" value="1"/>
</dbReference>
<keyword evidence="7" id="KW-1185">Reference proteome</keyword>
<comment type="function">
    <text evidence="2">Counteracts the endogenous Pycsar antiviral defense system. Phosphodiesterase that enables metal-dependent hydrolysis of host cyclic nucleotide Pycsar defense signals such as cCMP and cUMP.</text>
</comment>
<feature type="signal peptide" evidence="4">
    <location>
        <begin position="1"/>
        <end position="25"/>
    </location>
</feature>
<evidence type="ECO:0000259" key="5">
    <source>
        <dbReference type="SMART" id="SM00849"/>
    </source>
</evidence>
<dbReference type="SMART" id="SM00849">
    <property type="entry name" value="Lactamase_B"/>
    <property type="match status" value="1"/>
</dbReference>
<dbReference type="Pfam" id="PF00753">
    <property type="entry name" value="Lactamase_B"/>
    <property type="match status" value="1"/>
</dbReference>
<organism evidence="6 7">
    <name type="scientific">Paenibacillus glucanolyticus</name>
    <dbReference type="NCBI Taxonomy" id="59843"/>
    <lineage>
        <taxon>Bacteria</taxon>
        <taxon>Bacillati</taxon>
        <taxon>Bacillota</taxon>
        <taxon>Bacilli</taxon>
        <taxon>Bacillales</taxon>
        <taxon>Paenibacillaceae</taxon>
        <taxon>Paenibacillus</taxon>
    </lineage>
</organism>
<dbReference type="PANTHER" id="PTHR30619:SF7">
    <property type="entry name" value="BETA-LACTAMASE DOMAIN PROTEIN"/>
    <property type="match status" value="1"/>
</dbReference>
<evidence type="ECO:0000256" key="4">
    <source>
        <dbReference type="SAM" id="SignalP"/>
    </source>
</evidence>
<comment type="catalytic activity">
    <reaction evidence="3">
        <text>3',5'-cyclic UMP + H2O = UMP + H(+)</text>
        <dbReference type="Rhea" id="RHEA:70575"/>
        <dbReference type="ChEBI" id="CHEBI:15377"/>
        <dbReference type="ChEBI" id="CHEBI:15378"/>
        <dbReference type="ChEBI" id="CHEBI:57865"/>
        <dbReference type="ChEBI" id="CHEBI:184387"/>
    </reaction>
    <physiologicalReaction direction="left-to-right" evidence="3">
        <dbReference type="Rhea" id="RHEA:70576"/>
    </physiologicalReaction>
</comment>
<evidence type="ECO:0000256" key="2">
    <source>
        <dbReference type="ARBA" id="ARBA00034301"/>
    </source>
</evidence>
<dbReference type="Gene3D" id="3.60.15.10">
    <property type="entry name" value="Ribonuclease Z/Hydroxyacylglutathione hydrolase-like"/>
    <property type="match status" value="1"/>
</dbReference>
<feature type="chain" id="PRO_5007842901" evidence="4">
    <location>
        <begin position="26"/>
        <end position="292"/>
    </location>
</feature>
<dbReference type="Proteomes" id="UP000076796">
    <property type="component" value="Unassembled WGS sequence"/>
</dbReference>
<dbReference type="PANTHER" id="PTHR30619">
    <property type="entry name" value="DNA INTERNALIZATION/COMPETENCE PROTEIN COMEC/REC2"/>
    <property type="match status" value="1"/>
</dbReference>
<dbReference type="AlphaFoldDB" id="A0A163FW37"/>
<proteinExistence type="predicted"/>
<dbReference type="OrthoDB" id="9761531at2"/>
<dbReference type="EMBL" id="LWMH01000002">
    <property type="protein sequence ID" value="KZS44588.1"/>
    <property type="molecule type" value="Genomic_DNA"/>
</dbReference>
<protein>
    <submittedName>
        <fullName evidence="6">Competence protein</fullName>
    </submittedName>
</protein>
<dbReference type="InterPro" id="IPR001279">
    <property type="entry name" value="Metallo-B-lactamas"/>
</dbReference>
<dbReference type="CDD" id="cd07731">
    <property type="entry name" value="ComA-like_MBL-fold"/>
    <property type="match status" value="1"/>
</dbReference>
<dbReference type="InterPro" id="IPR052159">
    <property type="entry name" value="Competence_DNA_uptake"/>
</dbReference>
<name>A0A163FW37_9BACL</name>